<accession>A0A8J2UFN0</accession>
<dbReference type="Pfam" id="PF10652">
    <property type="entry name" value="DUF2480"/>
    <property type="match status" value="1"/>
</dbReference>
<sequence length="174" mass="19977">MLYLYIMPEEIINKVAQSGLYTLDLEDYYPREEIVVFDLKPMLFMEMILKEKEFRATLQAIDWTQYQDKILAVTCTADAIIPSWAYMLVAVQAQPYVKDLYLGDRETALREIFLANLRAIDIAEFSDKRVVVKGCGDLSVGGFAYLEIARRLRPVAKSILYGEACSNVPIFKKK</sequence>
<comment type="caution">
    <text evidence="1">The sequence shown here is derived from an EMBL/GenBank/DDBJ whole genome shotgun (WGS) entry which is preliminary data.</text>
</comment>
<organism evidence="1 2">
    <name type="scientific">Puia dinghuensis</name>
    <dbReference type="NCBI Taxonomy" id="1792502"/>
    <lineage>
        <taxon>Bacteria</taxon>
        <taxon>Pseudomonadati</taxon>
        <taxon>Bacteroidota</taxon>
        <taxon>Chitinophagia</taxon>
        <taxon>Chitinophagales</taxon>
        <taxon>Chitinophagaceae</taxon>
        <taxon>Puia</taxon>
    </lineage>
</organism>
<name>A0A8J2UFN0_9BACT</name>
<evidence type="ECO:0000313" key="2">
    <source>
        <dbReference type="Proteomes" id="UP000607559"/>
    </source>
</evidence>
<dbReference type="EMBL" id="BMJC01000004">
    <property type="protein sequence ID" value="GGB10781.1"/>
    <property type="molecule type" value="Genomic_DNA"/>
</dbReference>
<proteinExistence type="predicted"/>
<evidence type="ECO:0008006" key="3">
    <source>
        <dbReference type="Google" id="ProtNLM"/>
    </source>
</evidence>
<dbReference type="Proteomes" id="UP000607559">
    <property type="component" value="Unassembled WGS sequence"/>
</dbReference>
<dbReference type="InterPro" id="IPR018914">
    <property type="entry name" value="DUF2480"/>
</dbReference>
<reference evidence="1" key="2">
    <citation type="submission" date="2020-09" db="EMBL/GenBank/DDBJ databases">
        <authorList>
            <person name="Sun Q."/>
            <person name="Zhou Y."/>
        </authorList>
    </citation>
    <scope>NUCLEOTIDE SEQUENCE</scope>
    <source>
        <strain evidence="1">CGMCC 1.15448</strain>
    </source>
</reference>
<dbReference type="AlphaFoldDB" id="A0A8J2UFN0"/>
<evidence type="ECO:0000313" key="1">
    <source>
        <dbReference type="EMBL" id="GGB10781.1"/>
    </source>
</evidence>
<reference evidence="1" key="1">
    <citation type="journal article" date="2014" name="Int. J. Syst. Evol. Microbiol.">
        <title>Complete genome sequence of Corynebacterium casei LMG S-19264T (=DSM 44701T), isolated from a smear-ripened cheese.</title>
        <authorList>
            <consortium name="US DOE Joint Genome Institute (JGI-PGF)"/>
            <person name="Walter F."/>
            <person name="Albersmeier A."/>
            <person name="Kalinowski J."/>
            <person name="Ruckert C."/>
        </authorList>
    </citation>
    <scope>NUCLEOTIDE SEQUENCE</scope>
    <source>
        <strain evidence="1">CGMCC 1.15448</strain>
    </source>
</reference>
<keyword evidence="2" id="KW-1185">Reference proteome</keyword>
<protein>
    <recommendedName>
        <fullName evidence="3">DUF2480 family protein</fullName>
    </recommendedName>
</protein>
<gene>
    <name evidence="1" type="ORF">GCM10011511_37930</name>
</gene>